<dbReference type="Proteomes" id="UP000001574">
    <property type="component" value="Chromosome"/>
</dbReference>
<evidence type="ECO:0000313" key="2">
    <source>
        <dbReference type="Proteomes" id="UP000001574"/>
    </source>
</evidence>
<protein>
    <submittedName>
        <fullName evidence="1">Uncharacterized protein</fullName>
    </submittedName>
</protein>
<dbReference type="KEGG" id="mav:MAV_1679"/>
<dbReference type="GeneID" id="75269459"/>
<dbReference type="HOGENOM" id="CLU_153837_0_0_11"/>
<dbReference type="EMBL" id="CP000479">
    <property type="protein sequence ID" value="ABK66288.1"/>
    <property type="molecule type" value="Genomic_DNA"/>
</dbReference>
<proteinExistence type="predicted"/>
<gene>
    <name evidence="1" type="ordered locus">MAV_1679</name>
</gene>
<organism evidence="1 2">
    <name type="scientific">Mycobacterium avium (strain 104)</name>
    <dbReference type="NCBI Taxonomy" id="243243"/>
    <lineage>
        <taxon>Bacteria</taxon>
        <taxon>Bacillati</taxon>
        <taxon>Actinomycetota</taxon>
        <taxon>Actinomycetes</taxon>
        <taxon>Mycobacteriales</taxon>
        <taxon>Mycobacteriaceae</taxon>
        <taxon>Mycobacterium</taxon>
        <taxon>Mycobacterium avium complex (MAC)</taxon>
    </lineage>
</organism>
<sequence>MASSDWQPVVRVGKPRFIAGVGNRIKVEVKTRGWLSRDWRCYFGSQVSQQQLDARYTSYPCWDEIQRIEGSCAEHDAERYIEMIDAAIHYANTRLRNDALPPTMTYGSRSDYRACAVRARQAELDELAKKLAKPEA</sequence>
<name>A0A0H2ZWT8_MYCA1</name>
<evidence type="ECO:0000313" key="1">
    <source>
        <dbReference type="EMBL" id="ABK66288.1"/>
    </source>
</evidence>
<dbReference type="RefSeq" id="WP_011724291.1">
    <property type="nucleotide sequence ID" value="NC_008595.1"/>
</dbReference>
<dbReference type="AlphaFoldDB" id="A0A0H2ZWT8"/>
<accession>A0A0H2ZWT8</accession>
<reference evidence="1 2" key="1">
    <citation type="submission" date="2006-10" db="EMBL/GenBank/DDBJ databases">
        <authorList>
            <person name="Fleischmann R.D."/>
            <person name="Dodson R.J."/>
            <person name="Haft D.H."/>
            <person name="Merkel J.S."/>
            <person name="Nelson W.C."/>
            <person name="Fraser C.M."/>
        </authorList>
    </citation>
    <scope>NUCLEOTIDE SEQUENCE [LARGE SCALE GENOMIC DNA]</scope>
    <source>
        <strain evidence="1 2">104</strain>
    </source>
</reference>